<protein>
    <submittedName>
        <fullName evidence="1">Uncharacterized protein</fullName>
    </submittedName>
</protein>
<sequence>MVKQYTSVVWRSKCHATTCTIPLGIVLTTGRKYVFLPVNLRDHRYQAFGSGCCYFISARGGLQSPTRDVSAWNVSDKPFKLMMKTEGSHVIVWESTVHGYLQFVARFFGRIRKSDGSSSWSMEGELAIGLSFTVRNATDEVVTSNLCSVRVWCLIRDRVGYSMALPLTQFCRSSTIYNFVQLHRF</sequence>
<dbReference type="AlphaFoldDB" id="A0A4C1WR55"/>
<evidence type="ECO:0000313" key="1">
    <source>
        <dbReference type="EMBL" id="GBP53868.1"/>
    </source>
</evidence>
<accession>A0A4C1WR55</accession>
<reference evidence="1 2" key="1">
    <citation type="journal article" date="2019" name="Commun. Biol.">
        <title>The bagworm genome reveals a unique fibroin gene that provides high tensile strength.</title>
        <authorList>
            <person name="Kono N."/>
            <person name="Nakamura H."/>
            <person name="Ohtoshi R."/>
            <person name="Tomita M."/>
            <person name="Numata K."/>
            <person name="Arakawa K."/>
        </authorList>
    </citation>
    <scope>NUCLEOTIDE SEQUENCE [LARGE SCALE GENOMIC DNA]</scope>
</reference>
<name>A0A4C1WR55_EUMVA</name>
<dbReference type="Proteomes" id="UP000299102">
    <property type="component" value="Unassembled WGS sequence"/>
</dbReference>
<comment type="caution">
    <text evidence="1">The sequence shown here is derived from an EMBL/GenBank/DDBJ whole genome shotgun (WGS) entry which is preliminary data.</text>
</comment>
<proteinExistence type="predicted"/>
<keyword evidence="2" id="KW-1185">Reference proteome</keyword>
<evidence type="ECO:0000313" key="2">
    <source>
        <dbReference type="Proteomes" id="UP000299102"/>
    </source>
</evidence>
<dbReference type="EMBL" id="BGZK01000635">
    <property type="protein sequence ID" value="GBP53868.1"/>
    <property type="molecule type" value="Genomic_DNA"/>
</dbReference>
<organism evidence="1 2">
    <name type="scientific">Eumeta variegata</name>
    <name type="common">Bagworm moth</name>
    <name type="synonym">Eumeta japonica</name>
    <dbReference type="NCBI Taxonomy" id="151549"/>
    <lineage>
        <taxon>Eukaryota</taxon>
        <taxon>Metazoa</taxon>
        <taxon>Ecdysozoa</taxon>
        <taxon>Arthropoda</taxon>
        <taxon>Hexapoda</taxon>
        <taxon>Insecta</taxon>
        <taxon>Pterygota</taxon>
        <taxon>Neoptera</taxon>
        <taxon>Endopterygota</taxon>
        <taxon>Lepidoptera</taxon>
        <taxon>Glossata</taxon>
        <taxon>Ditrysia</taxon>
        <taxon>Tineoidea</taxon>
        <taxon>Psychidae</taxon>
        <taxon>Oiketicinae</taxon>
        <taxon>Eumeta</taxon>
    </lineage>
</organism>
<gene>
    <name evidence="1" type="ORF">EVAR_96775_1</name>
</gene>